<sequence length="79" mass="8368">MGVGRFAYTPIMPLMHAQAGMPESLGASLATANLHHGPQHSSNPHGARAPHWDRSQGTRVRLQIDLAQSRSDASVTAAS</sequence>
<reference evidence="2" key="1">
    <citation type="submission" date="2021-03" db="EMBL/GenBank/DDBJ databases">
        <title>Streptomyces strains.</title>
        <authorList>
            <person name="Lund M.B."/>
            <person name="Toerring T."/>
        </authorList>
    </citation>
    <scope>NUCLEOTIDE SEQUENCE</scope>
    <source>
        <strain evidence="2">JCM 4242</strain>
    </source>
</reference>
<dbReference type="AlphaFoldDB" id="A0A939FV55"/>
<keyword evidence="3" id="KW-1185">Reference proteome</keyword>
<feature type="region of interest" description="Disordered" evidence="1">
    <location>
        <begin position="28"/>
        <end position="57"/>
    </location>
</feature>
<protein>
    <submittedName>
        <fullName evidence="2">YbfB/YjiJ family MFS transporter</fullName>
    </submittedName>
</protein>
<evidence type="ECO:0000256" key="1">
    <source>
        <dbReference type="SAM" id="MobiDB-lite"/>
    </source>
</evidence>
<dbReference type="EMBL" id="JAFMOF010000007">
    <property type="protein sequence ID" value="MBO0657303.1"/>
    <property type="molecule type" value="Genomic_DNA"/>
</dbReference>
<name>A0A939FV55_9ACTN</name>
<comment type="caution">
    <text evidence="2">The sequence shown here is derived from an EMBL/GenBank/DDBJ whole genome shotgun (WGS) entry which is preliminary data.</text>
</comment>
<dbReference type="Proteomes" id="UP000664781">
    <property type="component" value="Unassembled WGS sequence"/>
</dbReference>
<organism evidence="2 3">
    <name type="scientific">Streptomyces triculaminicus</name>
    <dbReference type="NCBI Taxonomy" id="2816232"/>
    <lineage>
        <taxon>Bacteria</taxon>
        <taxon>Bacillati</taxon>
        <taxon>Actinomycetota</taxon>
        <taxon>Actinomycetes</taxon>
        <taxon>Kitasatosporales</taxon>
        <taxon>Streptomycetaceae</taxon>
        <taxon>Streptomyces</taxon>
    </lineage>
</organism>
<accession>A0A939FV55</accession>
<proteinExistence type="predicted"/>
<evidence type="ECO:0000313" key="2">
    <source>
        <dbReference type="EMBL" id="MBO0657303.1"/>
    </source>
</evidence>
<gene>
    <name evidence="2" type="ORF">J1792_32710</name>
</gene>
<evidence type="ECO:0000313" key="3">
    <source>
        <dbReference type="Proteomes" id="UP000664781"/>
    </source>
</evidence>